<evidence type="ECO:0000259" key="3">
    <source>
        <dbReference type="Pfam" id="PF00534"/>
    </source>
</evidence>
<dbReference type="EMBL" id="BMEY01000002">
    <property type="protein sequence ID" value="GGA65131.1"/>
    <property type="molecule type" value="Genomic_DNA"/>
</dbReference>
<reference evidence="4" key="2">
    <citation type="submission" date="2020-09" db="EMBL/GenBank/DDBJ databases">
        <authorList>
            <person name="Sun Q."/>
            <person name="Zhou Y."/>
        </authorList>
    </citation>
    <scope>NUCLEOTIDE SEQUENCE</scope>
    <source>
        <strain evidence="4">CGMCC 1.12408</strain>
    </source>
</reference>
<evidence type="ECO:0000256" key="2">
    <source>
        <dbReference type="ARBA" id="ARBA00022679"/>
    </source>
</evidence>
<protein>
    <recommendedName>
        <fullName evidence="3">Glycosyl transferase family 1 domain-containing protein</fullName>
    </recommendedName>
</protein>
<dbReference type="CDD" id="cd03801">
    <property type="entry name" value="GT4_PimA-like"/>
    <property type="match status" value="1"/>
</dbReference>
<accession>A0A916RT41</accession>
<dbReference type="PANTHER" id="PTHR12526:SF629">
    <property type="entry name" value="TEICHURONIC ACID BIOSYNTHESIS GLYCOSYLTRANSFERASE TUAH-RELATED"/>
    <property type="match status" value="1"/>
</dbReference>
<comment type="caution">
    <text evidence="4">The sequence shown here is derived from an EMBL/GenBank/DDBJ whole genome shotgun (WGS) entry which is preliminary data.</text>
</comment>
<proteinExistence type="predicted"/>
<dbReference type="PANTHER" id="PTHR12526">
    <property type="entry name" value="GLYCOSYLTRANSFERASE"/>
    <property type="match status" value="1"/>
</dbReference>
<keyword evidence="2" id="KW-0808">Transferase</keyword>
<dbReference type="AlphaFoldDB" id="A0A916RT41"/>
<evidence type="ECO:0000313" key="4">
    <source>
        <dbReference type="EMBL" id="GGA65131.1"/>
    </source>
</evidence>
<organism evidence="4 5">
    <name type="scientific">Ornithinibacillus halotolerans</name>
    <dbReference type="NCBI Taxonomy" id="1274357"/>
    <lineage>
        <taxon>Bacteria</taxon>
        <taxon>Bacillati</taxon>
        <taxon>Bacillota</taxon>
        <taxon>Bacilli</taxon>
        <taxon>Bacillales</taxon>
        <taxon>Bacillaceae</taxon>
        <taxon>Ornithinibacillus</taxon>
    </lineage>
</organism>
<dbReference type="RefSeq" id="WP_188383220.1">
    <property type="nucleotide sequence ID" value="NZ_BMEY01000002.1"/>
</dbReference>
<keyword evidence="1" id="KW-0328">Glycosyltransferase</keyword>
<name>A0A916RT41_9BACI</name>
<dbReference type="SUPFAM" id="SSF53756">
    <property type="entry name" value="UDP-Glycosyltransferase/glycogen phosphorylase"/>
    <property type="match status" value="1"/>
</dbReference>
<dbReference type="Pfam" id="PF00534">
    <property type="entry name" value="Glycos_transf_1"/>
    <property type="match status" value="1"/>
</dbReference>
<dbReference type="Gene3D" id="3.40.50.2000">
    <property type="entry name" value="Glycogen Phosphorylase B"/>
    <property type="match status" value="2"/>
</dbReference>
<dbReference type="GO" id="GO:0016757">
    <property type="term" value="F:glycosyltransferase activity"/>
    <property type="evidence" value="ECO:0007669"/>
    <property type="project" value="UniProtKB-KW"/>
</dbReference>
<dbReference type="InterPro" id="IPR001296">
    <property type="entry name" value="Glyco_trans_1"/>
</dbReference>
<reference evidence="4" key="1">
    <citation type="journal article" date="2014" name="Int. J. Syst. Evol. Microbiol.">
        <title>Complete genome sequence of Corynebacterium casei LMG S-19264T (=DSM 44701T), isolated from a smear-ripened cheese.</title>
        <authorList>
            <consortium name="US DOE Joint Genome Institute (JGI-PGF)"/>
            <person name="Walter F."/>
            <person name="Albersmeier A."/>
            <person name="Kalinowski J."/>
            <person name="Ruckert C."/>
        </authorList>
    </citation>
    <scope>NUCLEOTIDE SEQUENCE</scope>
    <source>
        <strain evidence="4">CGMCC 1.12408</strain>
    </source>
</reference>
<evidence type="ECO:0000256" key="1">
    <source>
        <dbReference type="ARBA" id="ARBA00022676"/>
    </source>
</evidence>
<feature type="domain" description="Glycosyl transferase family 1" evidence="3">
    <location>
        <begin position="217"/>
        <end position="345"/>
    </location>
</feature>
<sequence length="380" mass="43956">MKALFVHDHIFPKNNTDYYESYGFEKEFFDRYLNIFGELSIIGREKDHIFVNKNRFNKVDSNIDFLTFKNLKELKNKENRKKIDDQIHRSDYVIIRLPSILGTYAVQSAKRQKKPYIIEVVGCPWDAIVNKGLKYVLPALAITLLTKRAVSGSMHTIYVTEEFLERRYPTSGKYIACSNVTLNSVNEQDIRNRLEKIDMMSRDKKVIFGTCATIDVIYKGQQDVIAALAKLVKEGHDIEYQLVGGGDSSYLKLIAEKYGVLDRVKFIGTLKHEDVFKWLDNVDVYIHPSKQEGLSRAIIEAMSKGCPIIGADAGGIHEQIDAKYIFKKGNVSQICEKYKEMTREVMKEQAIKNHNESKKYLKSILYKRRENFFKEFINAN</sequence>
<evidence type="ECO:0000313" key="5">
    <source>
        <dbReference type="Proteomes" id="UP000613512"/>
    </source>
</evidence>
<keyword evidence="5" id="KW-1185">Reference proteome</keyword>
<dbReference type="Proteomes" id="UP000613512">
    <property type="component" value="Unassembled WGS sequence"/>
</dbReference>
<gene>
    <name evidence="4" type="ORF">GCM10008025_06190</name>
</gene>